<dbReference type="SMART" id="SM00382">
    <property type="entry name" value="AAA"/>
    <property type="match status" value="2"/>
</dbReference>
<dbReference type="InterPro" id="IPR037118">
    <property type="entry name" value="Val-tRNA_synth_C_sf"/>
</dbReference>
<dbReference type="FunFam" id="3.40.50.300:FF:000011">
    <property type="entry name" value="Putative ABC transporter ATP-binding component"/>
    <property type="match status" value="1"/>
</dbReference>
<proteinExistence type="predicted"/>
<comment type="caution">
    <text evidence="6">The sequence shown here is derived from an EMBL/GenBank/DDBJ whole genome shotgun (WGS) entry which is preliminary data.</text>
</comment>
<dbReference type="InterPro" id="IPR003439">
    <property type="entry name" value="ABC_transporter-like_ATP-bd"/>
</dbReference>
<name>A0AAE4FP31_CLOSG</name>
<feature type="domain" description="ABC transporter" evidence="5">
    <location>
        <begin position="4"/>
        <end position="263"/>
    </location>
</feature>
<dbReference type="Pfam" id="PF00005">
    <property type="entry name" value="ABC_tran"/>
    <property type="match status" value="2"/>
</dbReference>
<dbReference type="Gene3D" id="3.40.50.300">
    <property type="entry name" value="P-loop containing nucleotide triphosphate hydrolases"/>
    <property type="match status" value="2"/>
</dbReference>
<dbReference type="RefSeq" id="WP_310944636.1">
    <property type="nucleotide sequence ID" value="NZ_JARUIS010000045.1"/>
</dbReference>
<keyword evidence="2" id="KW-0547">Nucleotide-binding</keyword>
<dbReference type="InterPro" id="IPR027417">
    <property type="entry name" value="P-loop_NTPase"/>
</dbReference>
<reference evidence="6" key="1">
    <citation type="submission" date="2023-04" db="EMBL/GenBank/DDBJ databases">
        <title>Assessment of the microbiological origin of a defect in Grana Padano cheese.</title>
        <authorList>
            <person name="Zago M."/>
            <person name="Rossetti L."/>
            <person name="Bonvini B."/>
            <person name="Carminati D."/>
            <person name="Giraffa G."/>
        </authorList>
    </citation>
    <scope>NUCLEOTIDE SEQUENCE</scope>
    <source>
        <strain evidence="6">4990</strain>
    </source>
</reference>
<dbReference type="AlphaFoldDB" id="A0AAE4FP31"/>
<dbReference type="Gene3D" id="1.10.287.380">
    <property type="entry name" value="Valyl-tRNA synthetase, C-terminal domain"/>
    <property type="match status" value="1"/>
</dbReference>
<dbReference type="PANTHER" id="PTHR42855:SF2">
    <property type="entry name" value="DRUG RESISTANCE ABC TRANSPORTER,ATP-BINDING PROTEIN"/>
    <property type="match status" value="1"/>
</dbReference>
<dbReference type="Pfam" id="PF16326">
    <property type="entry name" value="ABC_tran_CTD"/>
    <property type="match status" value="1"/>
</dbReference>
<dbReference type="GO" id="GO:0005524">
    <property type="term" value="F:ATP binding"/>
    <property type="evidence" value="ECO:0007669"/>
    <property type="project" value="UniProtKB-KW"/>
</dbReference>
<dbReference type="NCBIfam" id="NF000355">
    <property type="entry name" value="ribo_prot_ABC_F"/>
    <property type="match status" value="1"/>
</dbReference>
<dbReference type="EMBL" id="JARUIS010000045">
    <property type="protein sequence ID" value="MDS1005358.1"/>
    <property type="molecule type" value="Genomic_DNA"/>
</dbReference>
<evidence type="ECO:0000256" key="1">
    <source>
        <dbReference type="ARBA" id="ARBA00022737"/>
    </source>
</evidence>
<evidence type="ECO:0000256" key="3">
    <source>
        <dbReference type="ARBA" id="ARBA00022840"/>
    </source>
</evidence>
<evidence type="ECO:0000313" key="7">
    <source>
        <dbReference type="Proteomes" id="UP001182303"/>
    </source>
</evidence>
<keyword evidence="3 6" id="KW-0067">ATP-binding</keyword>
<dbReference type="PANTHER" id="PTHR42855">
    <property type="entry name" value="ABC TRANSPORTER ATP-BINDING SUBUNIT"/>
    <property type="match status" value="1"/>
</dbReference>
<evidence type="ECO:0000256" key="2">
    <source>
        <dbReference type="ARBA" id="ARBA00022741"/>
    </source>
</evidence>
<evidence type="ECO:0000313" key="6">
    <source>
        <dbReference type="EMBL" id="MDS1005358.1"/>
    </source>
</evidence>
<dbReference type="CDD" id="cd03221">
    <property type="entry name" value="ABCF_EF-3"/>
    <property type="match status" value="2"/>
</dbReference>
<dbReference type="InterPro" id="IPR003593">
    <property type="entry name" value="AAA+_ATPase"/>
</dbReference>
<evidence type="ECO:0000256" key="4">
    <source>
        <dbReference type="SAM" id="Coils"/>
    </source>
</evidence>
<feature type="coiled-coil region" evidence="4">
    <location>
        <begin position="560"/>
        <end position="601"/>
    </location>
</feature>
<gene>
    <name evidence="6" type="ORF">P9J83_17980</name>
</gene>
<dbReference type="PROSITE" id="PS50893">
    <property type="entry name" value="ABC_TRANSPORTER_2"/>
    <property type="match status" value="2"/>
</dbReference>
<dbReference type="InterPro" id="IPR032524">
    <property type="entry name" value="ABC_tran_C"/>
</dbReference>
<organism evidence="6 7">
    <name type="scientific">Clostridium sporogenes</name>
    <dbReference type="NCBI Taxonomy" id="1509"/>
    <lineage>
        <taxon>Bacteria</taxon>
        <taxon>Bacillati</taxon>
        <taxon>Bacillota</taxon>
        <taxon>Clostridia</taxon>
        <taxon>Eubacteriales</taxon>
        <taxon>Clostridiaceae</taxon>
        <taxon>Clostridium</taxon>
    </lineage>
</organism>
<dbReference type="Pfam" id="PF12848">
    <property type="entry name" value="ABC_tran_Xtn"/>
    <property type="match status" value="1"/>
</dbReference>
<dbReference type="FunFam" id="3.40.50.300:FF:000309">
    <property type="entry name" value="ABC transporter ATP-binding protein"/>
    <property type="match status" value="1"/>
</dbReference>
<dbReference type="InterPro" id="IPR032781">
    <property type="entry name" value="ABC_tran_Xtn"/>
</dbReference>
<sequence length="640" mass="74387">MVVLSCKNISKTYGVDLILDNLTFNINENDKVGLIGPNGAGKSTLFKILTSSLDQDSGDVFIDKSKSLGYLAQHLSLDSNNTIYEEVLDVFHDLIKMEEKLTKLEKLMNEPYDENNTDYHNKIIKDYTTYTDLYINRGGYTYKGEIHRVLRGLSFEEEDFDKKINILSGGQKTRVALCKLLLQSPDILLLDEPTNHLDLTAINWLEEYLKAYKGTVLIISHDRYFLDEITNQTFELINGHINCYNGNYSKFIELRKKEYEVKLKAYNLQQSEIKRQEKIIEKYRSFNREKSIKAAESRQKQLDKIEKIDAPDKLPKPVKISFETQIKSGNDILHIENLSKSYGDMTLFTNVEMDIKRGKKIALIGDNGRGKTTLFKIIMDKIQSNSGTKYIGKNVFIGYYDQEQSDLNEYNTVLDEVWDQFPEMTTTEVRNALAAFLFTGDDVFKEISKLSGGEKCKVNLLKLMLSKSNFLLLDEPTNHLDIMSREALEDALLTYDGTVLVISHDRYFLNKVIDKIYELNIDGIKEFLGNYNYYIHKKINPNRFDYESITSESSKTKTQIHQERKKKKEEEKKFKQEKLKIKNLEDKITSLEEEINSLQEQLCLEEVYSDSIKSEKINKDIINKQKLIDELYSEWENFME</sequence>
<feature type="domain" description="ABC transporter" evidence="5">
    <location>
        <begin position="333"/>
        <end position="546"/>
    </location>
</feature>
<accession>A0AAE4FP31</accession>
<dbReference type="SUPFAM" id="SSF52540">
    <property type="entry name" value="P-loop containing nucleoside triphosphate hydrolases"/>
    <property type="match status" value="2"/>
</dbReference>
<keyword evidence="4" id="KW-0175">Coiled coil</keyword>
<protein>
    <submittedName>
        <fullName evidence="6">ABC-F family ATP-binding cassette domain-containing protein</fullName>
    </submittedName>
</protein>
<dbReference type="Proteomes" id="UP001182303">
    <property type="component" value="Unassembled WGS sequence"/>
</dbReference>
<keyword evidence="1" id="KW-0677">Repeat</keyword>
<dbReference type="InterPro" id="IPR017871">
    <property type="entry name" value="ABC_transporter-like_CS"/>
</dbReference>
<dbReference type="InterPro" id="IPR051309">
    <property type="entry name" value="ABCF_ATPase"/>
</dbReference>
<dbReference type="GO" id="GO:0003677">
    <property type="term" value="F:DNA binding"/>
    <property type="evidence" value="ECO:0007669"/>
    <property type="project" value="InterPro"/>
</dbReference>
<dbReference type="PROSITE" id="PS00211">
    <property type="entry name" value="ABC_TRANSPORTER_1"/>
    <property type="match status" value="1"/>
</dbReference>
<evidence type="ECO:0000259" key="5">
    <source>
        <dbReference type="PROSITE" id="PS50893"/>
    </source>
</evidence>
<dbReference type="GO" id="GO:0016887">
    <property type="term" value="F:ATP hydrolysis activity"/>
    <property type="evidence" value="ECO:0007669"/>
    <property type="project" value="InterPro"/>
</dbReference>